<dbReference type="Proteomes" id="UP001190700">
    <property type="component" value="Unassembled WGS sequence"/>
</dbReference>
<evidence type="ECO:0000313" key="1">
    <source>
        <dbReference type="EMBL" id="KAK3248252.1"/>
    </source>
</evidence>
<keyword evidence="2" id="KW-1185">Reference proteome</keyword>
<proteinExistence type="predicted"/>
<protein>
    <submittedName>
        <fullName evidence="1">Uncharacterized protein</fullName>
    </submittedName>
</protein>
<gene>
    <name evidence="1" type="ORF">CYMTET_42278</name>
</gene>
<organism evidence="1 2">
    <name type="scientific">Cymbomonas tetramitiformis</name>
    <dbReference type="NCBI Taxonomy" id="36881"/>
    <lineage>
        <taxon>Eukaryota</taxon>
        <taxon>Viridiplantae</taxon>
        <taxon>Chlorophyta</taxon>
        <taxon>Pyramimonadophyceae</taxon>
        <taxon>Pyramimonadales</taxon>
        <taxon>Pyramimonadaceae</taxon>
        <taxon>Cymbomonas</taxon>
    </lineage>
</organism>
<dbReference type="AlphaFoldDB" id="A0AAE0C4G7"/>
<sequence length="129" mass="14967">MIKSLQKYEDAVGIVAGTLNEAERYWLHKIWGSFLQKNKLQQQETLSDEERILCARYATDVLIAIDQAWEEKDQSLYLSMLPYMLDFNPSPALPEYWEDGHFNGSLDVDPMTRPFTLKDCTVSQILLSF</sequence>
<evidence type="ECO:0000313" key="2">
    <source>
        <dbReference type="Proteomes" id="UP001190700"/>
    </source>
</evidence>
<accession>A0AAE0C4G7</accession>
<name>A0AAE0C4G7_9CHLO</name>
<comment type="caution">
    <text evidence="1">The sequence shown here is derived from an EMBL/GenBank/DDBJ whole genome shotgun (WGS) entry which is preliminary data.</text>
</comment>
<reference evidence="1 2" key="1">
    <citation type="journal article" date="2015" name="Genome Biol. Evol.">
        <title>Comparative Genomics of a Bacterivorous Green Alga Reveals Evolutionary Causalities and Consequences of Phago-Mixotrophic Mode of Nutrition.</title>
        <authorList>
            <person name="Burns J.A."/>
            <person name="Paasch A."/>
            <person name="Narechania A."/>
            <person name="Kim E."/>
        </authorList>
    </citation>
    <scope>NUCLEOTIDE SEQUENCE [LARGE SCALE GENOMIC DNA]</scope>
    <source>
        <strain evidence="1 2">PLY_AMNH</strain>
    </source>
</reference>
<dbReference type="EMBL" id="LGRX02028284">
    <property type="protein sequence ID" value="KAK3248252.1"/>
    <property type="molecule type" value="Genomic_DNA"/>
</dbReference>